<evidence type="ECO:0000313" key="1">
    <source>
        <dbReference type="EMBL" id="KAL2843384.1"/>
    </source>
</evidence>
<reference evidence="1 2" key="1">
    <citation type="submission" date="2024-07" db="EMBL/GenBank/DDBJ databases">
        <title>Section-level genome sequencing and comparative genomics of Aspergillus sections Usti and Cavernicolus.</title>
        <authorList>
            <consortium name="Lawrence Berkeley National Laboratory"/>
            <person name="Nybo J.L."/>
            <person name="Vesth T.C."/>
            <person name="Theobald S."/>
            <person name="Frisvad J.C."/>
            <person name="Larsen T.O."/>
            <person name="Kjaerboelling I."/>
            <person name="Rothschild-Mancinelli K."/>
            <person name="Lyhne E.K."/>
            <person name="Kogle M.E."/>
            <person name="Barry K."/>
            <person name="Clum A."/>
            <person name="Na H."/>
            <person name="Ledsgaard L."/>
            <person name="Lin J."/>
            <person name="Lipzen A."/>
            <person name="Kuo A."/>
            <person name="Riley R."/>
            <person name="Mondo S."/>
            <person name="Labutti K."/>
            <person name="Haridas S."/>
            <person name="Pangalinan J."/>
            <person name="Salamov A.A."/>
            <person name="Simmons B.A."/>
            <person name="Magnuson J.K."/>
            <person name="Chen J."/>
            <person name="Drula E."/>
            <person name="Henrissat B."/>
            <person name="Wiebenga A."/>
            <person name="Lubbers R.J."/>
            <person name="Gomes A.C."/>
            <person name="Makela M.R."/>
            <person name="Stajich J."/>
            <person name="Grigoriev I.V."/>
            <person name="Mortensen U.H."/>
            <person name="De Vries R.P."/>
            <person name="Baker S.E."/>
            <person name="Andersen M.R."/>
        </authorList>
    </citation>
    <scope>NUCLEOTIDE SEQUENCE [LARGE SCALE GENOMIC DNA]</scope>
    <source>
        <strain evidence="1 2">CBS 123904</strain>
    </source>
</reference>
<keyword evidence="2" id="KW-1185">Reference proteome</keyword>
<dbReference type="EMBL" id="JBFXLU010000090">
    <property type="protein sequence ID" value="KAL2843384.1"/>
    <property type="molecule type" value="Genomic_DNA"/>
</dbReference>
<evidence type="ECO:0008006" key="3">
    <source>
        <dbReference type="Google" id="ProtNLM"/>
    </source>
</evidence>
<dbReference type="Gene3D" id="3.40.50.1820">
    <property type="entry name" value="alpha/beta hydrolase"/>
    <property type="match status" value="1"/>
</dbReference>
<dbReference type="Proteomes" id="UP001610446">
    <property type="component" value="Unassembled WGS sequence"/>
</dbReference>
<dbReference type="InterPro" id="IPR029058">
    <property type="entry name" value="AB_hydrolase_fold"/>
</dbReference>
<protein>
    <recommendedName>
        <fullName evidence="3">Alpha/Beta hydrolase protein</fullName>
    </recommendedName>
</protein>
<organism evidence="1 2">
    <name type="scientific">Aspergillus pseudoustus</name>
    <dbReference type="NCBI Taxonomy" id="1810923"/>
    <lineage>
        <taxon>Eukaryota</taxon>
        <taxon>Fungi</taxon>
        <taxon>Dikarya</taxon>
        <taxon>Ascomycota</taxon>
        <taxon>Pezizomycotina</taxon>
        <taxon>Eurotiomycetes</taxon>
        <taxon>Eurotiomycetidae</taxon>
        <taxon>Eurotiales</taxon>
        <taxon>Aspergillaceae</taxon>
        <taxon>Aspergillus</taxon>
        <taxon>Aspergillus subgen. Nidulantes</taxon>
    </lineage>
</organism>
<name>A0ABR4JTK7_9EURO</name>
<sequence>MPLKLDLSQTLLLRESAGGYLAVQLALSHPSDIQALVALYPVLDPRSKFYTTSYEKPMHGIWNRLVSIVDYHIASLQSALSGQRLVVTEADPLNCLQQSYAVVQHGWYLDFLGQDRELFPIERFMDSASSEDSDGDRNIPPVFIFHGKDDTFEPYQGTLRFVEALGKTHPFAKYRWEIQPGDHRFDADANIKHTPWLKE</sequence>
<gene>
    <name evidence="1" type="ORF">BJY01DRAFT_248672</name>
</gene>
<proteinExistence type="predicted"/>
<accession>A0ABR4JTK7</accession>
<evidence type="ECO:0000313" key="2">
    <source>
        <dbReference type="Proteomes" id="UP001610446"/>
    </source>
</evidence>
<comment type="caution">
    <text evidence="1">The sequence shown here is derived from an EMBL/GenBank/DDBJ whole genome shotgun (WGS) entry which is preliminary data.</text>
</comment>
<dbReference type="SUPFAM" id="SSF53474">
    <property type="entry name" value="alpha/beta-Hydrolases"/>
    <property type="match status" value="1"/>
</dbReference>